<feature type="compositionally biased region" description="Basic and acidic residues" evidence="6">
    <location>
        <begin position="202"/>
        <end position="226"/>
    </location>
</feature>
<feature type="compositionally biased region" description="Low complexity" evidence="6">
    <location>
        <begin position="244"/>
        <end position="258"/>
    </location>
</feature>
<dbReference type="SUPFAM" id="SSF57997">
    <property type="entry name" value="Tropomyosin"/>
    <property type="match status" value="1"/>
</dbReference>
<evidence type="ECO:0000256" key="5">
    <source>
        <dbReference type="ARBA" id="ARBA00022807"/>
    </source>
</evidence>
<dbReference type="AlphaFoldDB" id="A0A1I0WNL5"/>
<dbReference type="EMBL" id="FOJW01000003">
    <property type="protein sequence ID" value="SFA90134.1"/>
    <property type="molecule type" value="Genomic_DNA"/>
</dbReference>
<dbReference type="Gene3D" id="6.10.250.3150">
    <property type="match status" value="1"/>
</dbReference>
<evidence type="ECO:0000256" key="4">
    <source>
        <dbReference type="ARBA" id="ARBA00022801"/>
    </source>
</evidence>
<evidence type="ECO:0000256" key="7">
    <source>
        <dbReference type="SAM" id="SignalP"/>
    </source>
</evidence>
<feature type="domain" description="NlpC/P60" evidence="8">
    <location>
        <begin position="271"/>
        <end position="391"/>
    </location>
</feature>
<dbReference type="RefSeq" id="WP_090234598.1">
    <property type="nucleotide sequence ID" value="NZ_FOJW01000003.1"/>
</dbReference>
<proteinExistence type="inferred from homology"/>
<keyword evidence="10" id="KW-1185">Reference proteome</keyword>
<dbReference type="InterPro" id="IPR038765">
    <property type="entry name" value="Papain-like_cys_pep_sf"/>
</dbReference>
<feature type="compositionally biased region" description="Basic and acidic residues" evidence="6">
    <location>
        <begin position="165"/>
        <end position="192"/>
    </location>
</feature>
<dbReference type="InterPro" id="IPR057309">
    <property type="entry name" value="PcsB_CC"/>
</dbReference>
<evidence type="ECO:0000259" key="8">
    <source>
        <dbReference type="PROSITE" id="PS51935"/>
    </source>
</evidence>
<dbReference type="GO" id="GO:0008234">
    <property type="term" value="F:cysteine-type peptidase activity"/>
    <property type="evidence" value="ECO:0007669"/>
    <property type="project" value="UniProtKB-KW"/>
</dbReference>
<keyword evidence="2" id="KW-0645">Protease</keyword>
<reference evidence="9 10" key="1">
    <citation type="submission" date="2016-10" db="EMBL/GenBank/DDBJ databases">
        <authorList>
            <person name="de Groot N.N."/>
        </authorList>
    </citation>
    <scope>NUCLEOTIDE SEQUENCE [LARGE SCALE GENOMIC DNA]</scope>
    <source>
        <strain evidence="9 10">CGMCC 1.3702</strain>
    </source>
</reference>
<dbReference type="Gene3D" id="3.90.1720.10">
    <property type="entry name" value="endopeptidase domain like (from Nostoc punctiforme)"/>
    <property type="match status" value="1"/>
</dbReference>
<dbReference type="PANTHER" id="PTHR47053">
    <property type="entry name" value="MUREIN DD-ENDOPEPTIDASE MEPH-RELATED"/>
    <property type="match status" value="1"/>
</dbReference>
<feature type="region of interest" description="Disordered" evidence="6">
    <location>
        <begin position="72"/>
        <end position="92"/>
    </location>
</feature>
<name>A0A1I0WNL5_9BACI</name>
<dbReference type="InterPro" id="IPR051202">
    <property type="entry name" value="Peptidase_C40"/>
</dbReference>
<gene>
    <name evidence="9" type="ORF">SAMN04488072_103158</name>
</gene>
<keyword evidence="5" id="KW-0788">Thiol protease</keyword>
<evidence type="ECO:0000256" key="2">
    <source>
        <dbReference type="ARBA" id="ARBA00022670"/>
    </source>
</evidence>
<dbReference type="OrthoDB" id="9813368at2"/>
<keyword evidence="4 9" id="KW-0378">Hydrolase</keyword>
<keyword evidence="3 7" id="KW-0732">Signal</keyword>
<evidence type="ECO:0000256" key="1">
    <source>
        <dbReference type="ARBA" id="ARBA00007074"/>
    </source>
</evidence>
<dbReference type="Pfam" id="PF24568">
    <property type="entry name" value="CC_PcsB"/>
    <property type="match status" value="1"/>
</dbReference>
<feature type="region of interest" description="Disordered" evidence="6">
    <location>
        <begin position="165"/>
        <end position="270"/>
    </location>
</feature>
<dbReference type="Pfam" id="PF00877">
    <property type="entry name" value="NLPC_P60"/>
    <property type="match status" value="1"/>
</dbReference>
<dbReference type="STRING" id="237679.SAMN04488072_103158"/>
<organism evidence="9 10">
    <name type="scientific">Lentibacillus halodurans</name>
    <dbReference type="NCBI Taxonomy" id="237679"/>
    <lineage>
        <taxon>Bacteria</taxon>
        <taxon>Bacillati</taxon>
        <taxon>Bacillota</taxon>
        <taxon>Bacilli</taxon>
        <taxon>Bacillales</taxon>
        <taxon>Bacillaceae</taxon>
        <taxon>Lentibacillus</taxon>
    </lineage>
</organism>
<feature type="chain" id="PRO_5011715587" evidence="7">
    <location>
        <begin position="28"/>
        <end position="392"/>
    </location>
</feature>
<feature type="signal peptide" evidence="7">
    <location>
        <begin position="1"/>
        <end position="27"/>
    </location>
</feature>
<accession>A0A1I0WNL5</accession>
<protein>
    <submittedName>
        <fullName evidence="9">N-terminal domain of peptidoglycan hydrolase CwlO-containing protein</fullName>
    </submittedName>
</protein>
<evidence type="ECO:0000256" key="3">
    <source>
        <dbReference type="ARBA" id="ARBA00022729"/>
    </source>
</evidence>
<sequence length="392" mass="42567">MKKTIGTAVTAGAVLVGSVFLSGSVHAERLQDVQDERSEVQSDLSDAEAEIADVMEEKEELNEKIESFTKALDKNEQKMEETEEQITETEEKAAEIEEEVTALEEKIEERKAILKERLVSLQKQGGDINYMEVIFGSKSFGDMISRVSAVSKIAESDEKLLKQQEEDKAELQEKKDAKKEKLSDLKDMKTELEGMEETITAQKEEVESDKQKLKEKEQELKDMKAELEDEDSSLAAIEREISQSSDNSDAVGSASSSSGDGGELKQLSKSGGSFSSAIEAGFTQTGTPYVTAGKSPGGFDCSGFVSWAFGQAGISIPSSTAALQSVGTKVSYSNAQPGDLVFFNTYKTNGHVGIYLGNGEFLGAQSSTGVAVADMNSKYWSSNFSGHVRRIQ</sequence>
<evidence type="ECO:0000256" key="6">
    <source>
        <dbReference type="SAM" id="MobiDB-lite"/>
    </source>
</evidence>
<comment type="similarity">
    <text evidence="1">Belongs to the peptidase C40 family.</text>
</comment>
<dbReference type="PANTHER" id="PTHR47053:SF1">
    <property type="entry name" value="MUREIN DD-ENDOPEPTIDASE MEPH-RELATED"/>
    <property type="match status" value="1"/>
</dbReference>
<dbReference type="SUPFAM" id="SSF54001">
    <property type="entry name" value="Cysteine proteinases"/>
    <property type="match status" value="1"/>
</dbReference>
<dbReference type="PROSITE" id="PS51935">
    <property type="entry name" value="NLPC_P60"/>
    <property type="match status" value="1"/>
</dbReference>
<dbReference type="Proteomes" id="UP000198642">
    <property type="component" value="Unassembled WGS sequence"/>
</dbReference>
<dbReference type="GO" id="GO:0006508">
    <property type="term" value="P:proteolysis"/>
    <property type="evidence" value="ECO:0007669"/>
    <property type="project" value="UniProtKB-KW"/>
</dbReference>
<dbReference type="InterPro" id="IPR000064">
    <property type="entry name" value="NLP_P60_dom"/>
</dbReference>
<evidence type="ECO:0000313" key="10">
    <source>
        <dbReference type="Proteomes" id="UP000198642"/>
    </source>
</evidence>
<evidence type="ECO:0000313" key="9">
    <source>
        <dbReference type="EMBL" id="SFA90134.1"/>
    </source>
</evidence>